<proteinExistence type="predicted"/>
<name>B7J755_ACIF2</name>
<evidence type="ECO:0000313" key="1">
    <source>
        <dbReference type="EMBL" id="ACK80820.1"/>
    </source>
</evidence>
<dbReference type="PaxDb" id="243159-AFE_2521"/>
<keyword evidence="2" id="KW-1185">Reference proteome</keyword>
<dbReference type="AlphaFoldDB" id="B7J755"/>
<dbReference type="KEGG" id="afr:AFE_2521"/>
<dbReference type="HOGENOM" id="CLU_3362685_0_0_6"/>
<accession>B7J755</accession>
<reference evidence="1 2" key="1">
    <citation type="journal article" date="2008" name="BMC Genomics">
        <title>Acidithiobacillus ferrooxidans metabolism: from genome sequence to industrial applications.</title>
        <authorList>
            <person name="Valdes J."/>
            <person name="Pedroso I."/>
            <person name="Quatrini R."/>
            <person name="Dodson R.J."/>
            <person name="Tettelin H."/>
            <person name="Blake R.II."/>
            <person name="Eisen J.A."/>
            <person name="Holmes D.S."/>
        </authorList>
    </citation>
    <scope>NUCLEOTIDE SEQUENCE [LARGE SCALE GENOMIC DNA]</scope>
    <source>
        <strain evidence="2">ATCC 23270 / DSM 14882 / CIP 104768 / NCIMB 8455</strain>
    </source>
</reference>
<sequence length="35" mass="4120">MMFFLHSFVSRITWESPLRNPPVGRLCRDIAISQN</sequence>
<dbReference type="Proteomes" id="UP000001362">
    <property type="component" value="Chromosome"/>
</dbReference>
<gene>
    <name evidence="1" type="ordered locus">AFE_2521</name>
</gene>
<organism evidence="1 2">
    <name type="scientific">Acidithiobacillus ferrooxidans (strain ATCC 23270 / DSM 14882 / CIP 104768 / NCIMB 8455)</name>
    <name type="common">Ferrobacillus ferrooxidans (strain ATCC 23270)</name>
    <dbReference type="NCBI Taxonomy" id="243159"/>
    <lineage>
        <taxon>Bacteria</taxon>
        <taxon>Pseudomonadati</taxon>
        <taxon>Pseudomonadota</taxon>
        <taxon>Acidithiobacillia</taxon>
        <taxon>Acidithiobacillales</taxon>
        <taxon>Acidithiobacillaceae</taxon>
        <taxon>Acidithiobacillus</taxon>
    </lineage>
</organism>
<protein>
    <submittedName>
        <fullName evidence="1">Uncharacterized protein</fullName>
    </submittedName>
</protein>
<evidence type="ECO:0000313" key="2">
    <source>
        <dbReference type="Proteomes" id="UP000001362"/>
    </source>
</evidence>
<dbReference type="EMBL" id="CP001219">
    <property type="protein sequence ID" value="ACK80820.1"/>
    <property type="molecule type" value="Genomic_DNA"/>
</dbReference>